<feature type="compositionally biased region" description="Polar residues" evidence="3">
    <location>
        <begin position="498"/>
        <end position="507"/>
    </location>
</feature>
<gene>
    <name evidence="5" type="ORF">WR25_09145</name>
</gene>
<feature type="region of interest" description="Disordered" evidence="3">
    <location>
        <begin position="523"/>
        <end position="573"/>
    </location>
</feature>
<dbReference type="PANTHER" id="PTHR47368">
    <property type="entry name" value="NUMB"/>
    <property type="match status" value="1"/>
</dbReference>
<reference evidence="5 6" key="1">
    <citation type="journal article" date="2017" name="Curr. Biol.">
        <title>Genome architecture and evolution of a unichromosomal asexual nematode.</title>
        <authorList>
            <person name="Fradin H."/>
            <person name="Zegar C."/>
            <person name="Gutwein M."/>
            <person name="Lucas J."/>
            <person name="Kovtun M."/>
            <person name="Corcoran D."/>
            <person name="Baugh L.R."/>
            <person name="Kiontke K."/>
            <person name="Gunsalus K."/>
            <person name="Fitch D.H."/>
            <person name="Piano F."/>
        </authorList>
    </citation>
    <scope>NUCLEOTIDE SEQUENCE [LARGE SCALE GENOMIC DNA]</scope>
    <source>
        <strain evidence="5">PF1309</strain>
    </source>
</reference>
<evidence type="ECO:0000256" key="2">
    <source>
        <dbReference type="ARBA" id="ARBA00022553"/>
    </source>
</evidence>
<keyword evidence="1" id="KW-0217">Developmental protein</keyword>
<evidence type="ECO:0000313" key="5">
    <source>
        <dbReference type="EMBL" id="PAV85901.1"/>
    </source>
</evidence>
<dbReference type="EMBL" id="LIAE01006717">
    <property type="protein sequence ID" value="PAV85901.1"/>
    <property type="molecule type" value="Genomic_DNA"/>
</dbReference>
<dbReference type="AlphaFoldDB" id="A0A2A2LI69"/>
<feature type="region of interest" description="Disordered" evidence="3">
    <location>
        <begin position="252"/>
        <end position="271"/>
    </location>
</feature>
<dbReference type="InterPro" id="IPR016698">
    <property type="entry name" value="Numb/numb-like"/>
</dbReference>
<feature type="region of interest" description="Disordered" evidence="3">
    <location>
        <begin position="190"/>
        <end position="226"/>
    </location>
</feature>
<feature type="compositionally biased region" description="Low complexity" evidence="3">
    <location>
        <begin position="544"/>
        <end position="558"/>
    </location>
</feature>
<keyword evidence="6" id="KW-1185">Reference proteome</keyword>
<dbReference type="PANTHER" id="PTHR47368:SF2">
    <property type="entry name" value="PID DOMAIN-CONTAINING PROTEIN"/>
    <property type="match status" value="1"/>
</dbReference>
<dbReference type="STRING" id="2018661.A0A2A2LI69"/>
<evidence type="ECO:0000256" key="3">
    <source>
        <dbReference type="SAM" id="MobiDB-lite"/>
    </source>
</evidence>
<dbReference type="PROSITE" id="PS01179">
    <property type="entry name" value="PID"/>
    <property type="match status" value="1"/>
</dbReference>
<protein>
    <recommendedName>
        <fullName evidence="4">PID domain-containing protein</fullName>
    </recommendedName>
</protein>
<dbReference type="OrthoDB" id="10070446at2759"/>
<dbReference type="InterPro" id="IPR011993">
    <property type="entry name" value="PH-like_dom_sf"/>
</dbReference>
<comment type="caution">
    <text evidence="5">The sequence shown here is derived from an EMBL/GenBank/DDBJ whole genome shotgun (WGS) entry which is preliminary data.</text>
</comment>
<evidence type="ECO:0000256" key="1">
    <source>
        <dbReference type="ARBA" id="ARBA00022473"/>
    </source>
</evidence>
<feature type="compositionally biased region" description="Basic residues" evidence="3">
    <location>
        <begin position="1"/>
        <end position="16"/>
    </location>
</feature>
<dbReference type="FunFam" id="2.30.29.30:FF:000486">
    <property type="entry name" value="Numb-related protein 1"/>
    <property type="match status" value="1"/>
</dbReference>
<evidence type="ECO:0000259" key="4">
    <source>
        <dbReference type="PROSITE" id="PS01179"/>
    </source>
</evidence>
<feature type="region of interest" description="Disordered" evidence="3">
    <location>
        <begin position="1"/>
        <end position="32"/>
    </location>
</feature>
<dbReference type="GO" id="GO:0005737">
    <property type="term" value="C:cytoplasm"/>
    <property type="evidence" value="ECO:0007669"/>
    <property type="project" value="TreeGrafter"/>
</dbReference>
<sequence>MDRLRRSLRLPRRHRSPERQTPPELANSTTGKQELWQPDEAAVKAGLCSFHVKYLGSVEVFESRGMPICEGALKALRNSRRKPVKALLYVSGDGLRVVDQEHNRGLIVDQTIEKVSFCAPDRNNDKGFAYICRDGTSRRWMCHGFHATKESGERLSHAVGCAFAICLEKKKKRDEESTCSSAAPATVEQTLNPNWGDANQASISHDDTPTSSNSANQQQFTRTNQGYQSFRKQISITERLQDPQSAILTTAPSVSQQLPASMAKPRPASNPALFQRQGSLRAPESSNSQNFRRNYSLRTDALTNSSPKKFLFSLISPKMSIKDYVAYKLHNLRDLDYRYNLNLGAKFRPGEVVDFEYLSAAAKKLRYGARQELGKKIEELKLMHSNFQLRMYSKMQYEDDDDYGNMMHSEPIYEGDEDIPHPMDLVHIEQMPHVITPPNNHTTNHQYSNLTSSMNSSQLPPDLLINLQSPENALPPSQGFDPFAQQKAQQNAQMNNGHLPTSAQMDASKSKADAWLDDVFRQSLTLSSPPPGTTPSNVFTSPNTSGMQTSTSSSSWASNMVPNQPPLQRPQTINTMNGGWTNREFLMI</sequence>
<organism evidence="5 6">
    <name type="scientific">Diploscapter pachys</name>
    <dbReference type="NCBI Taxonomy" id="2018661"/>
    <lineage>
        <taxon>Eukaryota</taxon>
        <taxon>Metazoa</taxon>
        <taxon>Ecdysozoa</taxon>
        <taxon>Nematoda</taxon>
        <taxon>Chromadorea</taxon>
        <taxon>Rhabditida</taxon>
        <taxon>Rhabditina</taxon>
        <taxon>Rhabditomorpha</taxon>
        <taxon>Rhabditoidea</taxon>
        <taxon>Rhabditidae</taxon>
        <taxon>Diploscapter</taxon>
    </lineage>
</organism>
<accession>A0A2A2LI69</accession>
<dbReference type="Proteomes" id="UP000218231">
    <property type="component" value="Unassembled WGS sequence"/>
</dbReference>
<dbReference type="Pfam" id="PF00640">
    <property type="entry name" value="PID"/>
    <property type="match status" value="1"/>
</dbReference>
<name>A0A2A2LI69_9BILA</name>
<keyword evidence="2" id="KW-0597">Phosphoprotein</keyword>
<dbReference type="InterPro" id="IPR006020">
    <property type="entry name" value="PTB/PI_dom"/>
</dbReference>
<dbReference type="CDD" id="cd01268">
    <property type="entry name" value="PTB_Numb"/>
    <property type="match status" value="1"/>
</dbReference>
<feature type="region of interest" description="Disordered" evidence="3">
    <location>
        <begin position="468"/>
        <end position="510"/>
    </location>
</feature>
<evidence type="ECO:0000313" key="6">
    <source>
        <dbReference type="Proteomes" id="UP000218231"/>
    </source>
</evidence>
<feature type="compositionally biased region" description="Low complexity" evidence="3">
    <location>
        <begin position="484"/>
        <end position="496"/>
    </location>
</feature>
<dbReference type="Gene3D" id="2.30.29.30">
    <property type="entry name" value="Pleckstrin-homology domain (PH domain)/Phosphotyrosine-binding domain (PTB)"/>
    <property type="match status" value="1"/>
</dbReference>
<proteinExistence type="predicted"/>
<dbReference type="SMART" id="SM00462">
    <property type="entry name" value="PTB"/>
    <property type="match status" value="1"/>
</dbReference>
<feature type="domain" description="PID" evidence="4">
    <location>
        <begin position="48"/>
        <end position="176"/>
    </location>
</feature>
<dbReference type="SUPFAM" id="SSF50729">
    <property type="entry name" value="PH domain-like"/>
    <property type="match status" value="1"/>
</dbReference>